<dbReference type="PANTHER" id="PTHR41913">
    <property type="entry name" value="DUF1684 DOMAIN-CONTAINING PROTEIN"/>
    <property type="match status" value="1"/>
</dbReference>
<protein>
    <submittedName>
        <fullName evidence="2">Uncharacterized protein (DUF1684 family)</fullName>
    </submittedName>
</protein>
<comment type="caution">
    <text evidence="2">The sequence shown here is derived from an EMBL/GenBank/DDBJ whole genome shotgun (WGS) entry which is preliminary data.</text>
</comment>
<accession>A0ABS4YPS2</accession>
<name>A0ABS4YPS2_9MICO</name>
<dbReference type="PANTHER" id="PTHR41913:SF1">
    <property type="entry name" value="DUF1684 DOMAIN-CONTAINING PROTEIN"/>
    <property type="match status" value="1"/>
</dbReference>
<feature type="compositionally biased region" description="Basic and acidic residues" evidence="1">
    <location>
        <begin position="257"/>
        <end position="267"/>
    </location>
</feature>
<evidence type="ECO:0000313" key="2">
    <source>
        <dbReference type="EMBL" id="MBP2410465.1"/>
    </source>
</evidence>
<dbReference type="Pfam" id="PF07920">
    <property type="entry name" value="DUF1684"/>
    <property type="match status" value="1"/>
</dbReference>
<organism evidence="2 3">
    <name type="scientific">Brachybacterium fresconis</name>
    <dbReference type="NCBI Taxonomy" id="173363"/>
    <lineage>
        <taxon>Bacteria</taxon>
        <taxon>Bacillati</taxon>
        <taxon>Actinomycetota</taxon>
        <taxon>Actinomycetes</taxon>
        <taxon>Micrococcales</taxon>
        <taxon>Dermabacteraceae</taxon>
        <taxon>Brachybacterium</taxon>
    </lineage>
</organism>
<evidence type="ECO:0000313" key="3">
    <source>
        <dbReference type="Proteomes" id="UP000698222"/>
    </source>
</evidence>
<dbReference type="EMBL" id="JAGIOC010000001">
    <property type="protein sequence ID" value="MBP2410465.1"/>
    <property type="molecule type" value="Genomic_DNA"/>
</dbReference>
<dbReference type="RefSeq" id="WP_209894149.1">
    <property type="nucleotide sequence ID" value="NZ_BAAAJV010000008.1"/>
</dbReference>
<gene>
    <name evidence="2" type="ORF">JOF44_003368</name>
</gene>
<proteinExistence type="predicted"/>
<sequence>MSTAETTDESAWRAFRRHRDESLAAPHGVLSQVALHWIDPAVGQQQLDAVPGRWHLAKNRLVTEFEDAELSLLAADEEVETRVDGGCTTTTVTGTDDVRLARFGDDVQIDVIRRGGRIGLRLLDPASPRRAGFDGVPTFPYDPAAVLRGTWRREPTTVTVGSALPWLTQELPSPGVATLETDDGPVEMVLTGESSILFTDETSGTDSADWRQVTAQLDGEDVRVDLNVALNFPSAFSAWGTCPRPPEGNHLPLAVRAGERRVEPTER</sequence>
<feature type="region of interest" description="Disordered" evidence="1">
    <location>
        <begin position="244"/>
        <end position="267"/>
    </location>
</feature>
<reference evidence="2 3" key="1">
    <citation type="submission" date="2021-03" db="EMBL/GenBank/DDBJ databases">
        <title>Sequencing the genomes of 1000 actinobacteria strains.</title>
        <authorList>
            <person name="Klenk H.-P."/>
        </authorList>
    </citation>
    <scope>NUCLEOTIDE SEQUENCE [LARGE SCALE GENOMIC DNA]</scope>
    <source>
        <strain evidence="2 3">DSM 14564</strain>
    </source>
</reference>
<keyword evidence="3" id="KW-1185">Reference proteome</keyword>
<dbReference type="InterPro" id="IPR012467">
    <property type="entry name" value="DUF1684"/>
</dbReference>
<dbReference type="Proteomes" id="UP000698222">
    <property type="component" value="Unassembled WGS sequence"/>
</dbReference>
<evidence type="ECO:0000256" key="1">
    <source>
        <dbReference type="SAM" id="MobiDB-lite"/>
    </source>
</evidence>